<keyword evidence="1" id="KW-1133">Transmembrane helix</keyword>
<dbReference type="RefSeq" id="WP_207324178.1">
    <property type="nucleotide sequence ID" value="NZ_CP071504.1"/>
</dbReference>
<keyword evidence="3" id="KW-1185">Reference proteome</keyword>
<dbReference type="KEGG" id="scyp:JYB88_11225"/>
<gene>
    <name evidence="2" type="ORF">JYB88_11225</name>
</gene>
<dbReference type="EMBL" id="CP071504">
    <property type="protein sequence ID" value="QSX28842.1"/>
    <property type="molecule type" value="Genomic_DNA"/>
</dbReference>
<dbReference type="AlphaFoldDB" id="A0A975AJ21"/>
<reference evidence="2 3" key="1">
    <citation type="submission" date="2021-03" db="EMBL/GenBank/DDBJ databases">
        <title>Novel species identification of genus Shewanella.</title>
        <authorList>
            <person name="Liu G."/>
            <person name="Zhang Q."/>
        </authorList>
    </citation>
    <scope>NUCLEOTIDE SEQUENCE [LARGE SCALE GENOMIC DNA]</scope>
    <source>
        <strain evidence="2 3">FJAT-53726</strain>
    </source>
</reference>
<proteinExistence type="predicted"/>
<dbReference type="Proteomes" id="UP000663281">
    <property type="component" value="Chromosome"/>
</dbReference>
<evidence type="ECO:0000313" key="2">
    <source>
        <dbReference type="EMBL" id="QSX28842.1"/>
    </source>
</evidence>
<dbReference type="Pfam" id="PF14316">
    <property type="entry name" value="DUF4381"/>
    <property type="match status" value="1"/>
</dbReference>
<name>A0A975AJ21_9GAMM</name>
<keyword evidence="1" id="KW-0472">Membrane</keyword>
<protein>
    <submittedName>
        <fullName evidence="2">DUF4381 domain-containing protein</fullName>
    </submittedName>
</protein>
<sequence>MTQSLPTQPQAGNPMLAQMQDIQLPPDISLWPLAPGWYLILALVLLLCLTLAWYIRKRQRHLAPQRAALKELSHLNAHTPELAWQVSTLLKRVALHYGPREKIAALGGDAWSALLDEALSPGDAGFAVLLGSRYTTQTLSPEQAQTLLTLAEVWLKQAPRWLAGRFPC</sequence>
<feature type="transmembrane region" description="Helical" evidence="1">
    <location>
        <begin position="36"/>
        <end position="55"/>
    </location>
</feature>
<accession>A0A975AJ21</accession>
<evidence type="ECO:0000313" key="3">
    <source>
        <dbReference type="Proteomes" id="UP000663281"/>
    </source>
</evidence>
<evidence type="ECO:0000256" key="1">
    <source>
        <dbReference type="SAM" id="Phobius"/>
    </source>
</evidence>
<keyword evidence="1" id="KW-0812">Transmembrane</keyword>
<dbReference type="InterPro" id="IPR025489">
    <property type="entry name" value="DUF4381"/>
</dbReference>
<organism evidence="2 3">
    <name type="scientific">Shewanella cyperi</name>
    <dbReference type="NCBI Taxonomy" id="2814292"/>
    <lineage>
        <taxon>Bacteria</taxon>
        <taxon>Pseudomonadati</taxon>
        <taxon>Pseudomonadota</taxon>
        <taxon>Gammaproteobacteria</taxon>
        <taxon>Alteromonadales</taxon>
        <taxon>Shewanellaceae</taxon>
        <taxon>Shewanella</taxon>
    </lineage>
</organism>